<proteinExistence type="predicted"/>
<dbReference type="Proteomes" id="UP000726170">
    <property type="component" value="Unassembled WGS sequence"/>
</dbReference>
<dbReference type="RefSeq" id="WP_216437755.1">
    <property type="nucleotide sequence ID" value="NZ_JAHLQF010000001.1"/>
</dbReference>
<reference evidence="1 2" key="1">
    <citation type="submission" date="2021-06" db="EMBL/GenBank/DDBJ databases">
        <authorList>
            <person name="Sun Q."/>
            <person name="Li D."/>
        </authorList>
    </citation>
    <scope>NUCLEOTIDE SEQUENCE [LARGE SCALE GENOMIC DNA]</scope>
    <source>
        <strain evidence="1 2">MSJ-11</strain>
    </source>
</reference>
<protein>
    <submittedName>
        <fullName evidence="1">Creatininase family protein</fullName>
    </submittedName>
</protein>
<sequence length="249" mass="27975">MDYVKIKGREIKEEISKSIFTVVPIGSLEYHGEHSPQGTDSLLAEHFSKYIEKEYGCILMPLIAYTACPGKTYNYSGTISIKPETMISYLNDIFESLVKNGIKDILVLNAHDGNMSTVRSSGEYITGKYEDVSLLIVNWWQLVSDEFIKEKNLFDGDIGKGHGGPYEMSAVKAIDESSVEVIKEDVDLHTIKINSKIPHVCIESTPKGWNGYTGLISRISSESGKLIIEEGEKNLKALIDQWIKYREEI</sequence>
<dbReference type="PANTHER" id="PTHR35005:SF1">
    <property type="entry name" value="2-AMINO-5-FORMYLAMINO-6-RIBOSYLAMINOPYRIMIDIN-4(3H)-ONE 5'-MONOPHOSPHATE DEFORMYLASE"/>
    <property type="match status" value="1"/>
</dbReference>
<dbReference type="PANTHER" id="PTHR35005">
    <property type="entry name" value="3-DEHYDRO-SCYLLO-INOSOSE HYDROLASE"/>
    <property type="match status" value="1"/>
</dbReference>
<dbReference type="EMBL" id="JAHLQF010000001">
    <property type="protein sequence ID" value="MBU5483372.1"/>
    <property type="molecule type" value="Genomic_DNA"/>
</dbReference>
<dbReference type="InterPro" id="IPR003785">
    <property type="entry name" value="Creatininase/forma_Hydrolase"/>
</dbReference>
<accession>A0ABS6EDZ8</accession>
<gene>
    <name evidence="1" type="ORF">KQI86_03465</name>
</gene>
<evidence type="ECO:0000313" key="2">
    <source>
        <dbReference type="Proteomes" id="UP000726170"/>
    </source>
</evidence>
<comment type="caution">
    <text evidence="1">The sequence shown here is derived from an EMBL/GenBank/DDBJ whole genome shotgun (WGS) entry which is preliminary data.</text>
</comment>
<name>A0ABS6EDZ8_9CLOT</name>
<evidence type="ECO:0000313" key="1">
    <source>
        <dbReference type="EMBL" id="MBU5483372.1"/>
    </source>
</evidence>
<organism evidence="1 2">
    <name type="scientific">Clostridium mobile</name>
    <dbReference type="NCBI Taxonomy" id="2841512"/>
    <lineage>
        <taxon>Bacteria</taxon>
        <taxon>Bacillati</taxon>
        <taxon>Bacillota</taxon>
        <taxon>Clostridia</taxon>
        <taxon>Eubacteriales</taxon>
        <taxon>Clostridiaceae</taxon>
        <taxon>Clostridium</taxon>
    </lineage>
</organism>
<dbReference type="Pfam" id="PF02633">
    <property type="entry name" value="Creatininase"/>
    <property type="match status" value="1"/>
</dbReference>
<keyword evidence="2" id="KW-1185">Reference proteome</keyword>